<keyword evidence="3" id="KW-1185">Reference proteome</keyword>
<proteinExistence type="predicted"/>
<protein>
    <submittedName>
        <fullName evidence="2">Uncharacterized protein</fullName>
    </submittedName>
</protein>
<evidence type="ECO:0000313" key="3">
    <source>
        <dbReference type="Proteomes" id="UP001497444"/>
    </source>
</evidence>
<accession>A0ABP0WE65</accession>
<reference evidence="2" key="1">
    <citation type="submission" date="2024-02" db="EMBL/GenBank/DDBJ databases">
        <authorList>
            <consortium name="ELIXIR-Norway"/>
            <consortium name="Elixir Norway"/>
        </authorList>
    </citation>
    <scope>NUCLEOTIDE SEQUENCE</scope>
</reference>
<name>A0ABP0WE65_9BRYO</name>
<organism evidence="2 3">
    <name type="scientific">Sphagnum jensenii</name>
    <dbReference type="NCBI Taxonomy" id="128206"/>
    <lineage>
        <taxon>Eukaryota</taxon>
        <taxon>Viridiplantae</taxon>
        <taxon>Streptophyta</taxon>
        <taxon>Embryophyta</taxon>
        <taxon>Bryophyta</taxon>
        <taxon>Sphagnophytina</taxon>
        <taxon>Sphagnopsida</taxon>
        <taxon>Sphagnales</taxon>
        <taxon>Sphagnaceae</taxon>
        <taxon>Sphagnum</taxon>
    </lineage>
</organism>
<keyword evidence="1" id="KW-0812">Transmembrane</keyword>
<keyword evidence="1" id="KW-0472">Membrane</keyword>
<evidence type="ECO:0000256" key="1">
    <source>
        <dbReference type="SAM" id="Phobius"/>
    </source>
</evidence>
<keyword evidence="1" id="KW-1133">Transmembrane helix</keyword>
<sequence>MEYFKSKVKHINNLHQHMDMTANSIKFVISAAIVNTIIGNIFFHNDEQLFNDSDIDNDTTVVKVIVKKAAKKSKQKVNAMKLFIKQSNESTFKVIIKNFMRFELAMDHVSIDRSF</sequence>
<dbReference type="EMBL" id="OZ020112">
    <property type="protein sequence ID" value="CAK9265148.1"/>
    <property type="molecule type" value="Genomic_DNA"/>
</dbReference>
<evidence type="ECO:0000313" key="2">
    <source>
        <dbReference type="EMBL" id="CAK9265148.1"/>
    </source>
</evidence>
<gene>
    <name evidence="2" type="ORF">CSSPJE1EN1_LOCUS10626</name>
</gene>
<feature type="transmembrane region" description="Helical" evidence="1">
    <location>
        <begin position="21"/>
        <end position="43"/>
    </location>
</feature>
<dbReference type="Proteomes" id="UP001497444">
    <property type="component" value="Chromosome 17"/>
</dbReference>